<feature type="region of interest" description="Disordered" evidence="8">
    <location>
        <begin position="82"/>
        <end position="165"/>
    </location>
</feature>
<feature type="compositionally biased region" description="Low complexity" evidence="8">
    <location>
        <begin position="148"/>
        <end position="157"/>
    </location>
</feature>
<dbReference type="InterPro" id="IPR001083">
    <property type="entry name" value="Cu_fist_DNA-bd_dom"/>
</dbReference>
<dbReference type="PANTHER" id="PTHR28088:SF9">
    <property type="entry name" value="TRANSCRIPTION FACTOR GRISEA, PUTATIVE (AFU_ORTHOLOGUE AFUA_1G13190)-RELATED"/>
    <property type="match status" value="1"/>
</dbReference>
<keyword evidence="7" id="KW-0539">Nucleus</keyword>
<evidence type="ECO:0000256" key="5">
    <source>
        <dbReference type="ARBA" id="ARBA00023015"/>
    </source>
</evidence>
<evidence type="ECO:0000256" key="1">
    <source>
        <dbReference type="ARBA" id="ARBA00004123"/>
    </source>
</evidence>
<dbReference type="GO" id="GO:0006878">
    <property type="term" value="P:intracellular copper ion homeostasis"/>
    <property type="evidence" value="ECO:0007669"/>
    <property type="project" value="TreeGrafter"/>
</dbReference>
<dbReference type="FunFam" id="3.90.430.10:FF:000001">
    <property type="entry name" value="Copper fist DNA-binding protein"/>
    <property type="match status" value="1"/>
</dbReference>
<feature type="region of interest" description="Disordered" evidence="8">
    <location>
        <begin position="177"/>
        <end position="225"/>
    </location>
</feature>
<dbReference type="GO" id="GO:0005634">
    <property type="term" value="C:nucleus"/>
    <property type="evidence" value="ECO:0007669"/>
    <property type="project" value="UniProtKB-SubCell"/>
</dbReference>
<dbReference type="GO" id="GO:0045944">
    <property type="term" value="P:positive regulation of transcription by RNA polymerase II"/>
    <property type="evidence" value="ECO:0007669"/>
    <property type="project" value="TreeGrafter"/>
</dbReference>
<dbReference type="Gene3D" id="3.90.430.10">
    <property type="entry name" value="Copper fist DNA-binding domain"/>
    <property type="match status" value="1"/>
</dbReference>
<feature type="region of interest" description="Disordered" evidence="8">
    <location>
        <begin position="507"/>
        <end position="526"/>
    </location>
</feature>
<comment type="subcellular location">
    <subcellularLocation>
        <location evidence="1">Nucleus</location>
    </subcellularLocation>
</comment>
<dbReference type="AlphaFoldDB" id="A0A5M9N0M8"/>
<dbReference type="OrthoDB" id="5600085at2759"/>
<dbReference type="GeneID" id="54323394"/>
<keyword evidence="6" id="KW-0804">Transcription</keyword>
<dbReference type="RefSeq" id="XP_033431157.1">
    <property type="nucleotide sequence ID" value="XM_033565400.1"/>
</dbReference>
<dbReference type="PROSITE" id="PS50073">
    <property type="entry name" value="COPPER_FIST_2"/>
    <property type="match status" value="1"/>
</dbReference>
<dbReference type="InterPro" id="IPR051763">
    <property type="entry name" value="Copper_Homeo_Regul"/>
</dbReference>
<dbReference type="VEuPathDB" id="FungiDB:EYZ11_003974"/>
<sequence>MPLDEEGAKWSCEPCIRGHRSSKCQHFDRLMMKVPKAGRPLAKCPHPKGTCSCQKSYAFMIRIPKGSTCLCRPVYQVPADAADPAPTMSPASIAPTPSPGPGKIQKSSRKQVKTAPENIAKALHSIPEFHNTQTSNGTPSKMPPYIANSSSSRRNGGSIPGAFAPQGLTALETSKSQTGSCCSRAPQPPSQVPPQSSCCKESDSPVRNGQSERVKNERPAHLYSPSLNGNSYIAAPTPQLSPWQDFHAAGQNHYMHPFTLHQPQNGTPAYGPDYLSRPRTSSDFSNHGSSNIGFNQTALSLSIPSTPHTNPTPGAFDSDPNHDCTCGDSCQCLGCASHPFNSTTRQHVQEMGLLVALDGQQTLEGFNGFQSASLRENYPSVPRVDYSFTDFNRPVTNGASNDAPHVGVQSYGEMGTRSNSLNNGYSSPPSEYASGQPLMEPSEYYTLEYPVGLPPACSDVTGSCQCGNDCCCVGCLTHSGHNGLSLETASPEAMSPTPVTAGEAGINTSQTDVLSNNSAPSATPML</sequence>
<dbReference type="GO" id="GO:0005507">
    <property type="term" value="F:copper ion binding"/>
    <property type="evidence" value="ECO:0007669"/>
    <property type="project" value="InterPro"/>
</dbReference>
<evidence type="ECO:0000256" key="6">
    <source>
        <dbReference type="ARBA" id="ARBA00023163"/>
    </source>
</evidence>
<evidence type="ECO:0000256" key="2">
    <source>
        <dbReference type="ARBA" id="ARBA00022723"/>
    </source>
</evidence>
<proteinExistence type="predicted"/>
<keyword evidence="4" id="KW-0186">Copper</keyword>
<evidence type="ECO:0000256" key="7">
    <source>
        <dbReference type="ARBA" id="ARBA00023242"/>
    </source>
</evidence>
<protein>
    <recommendedName>
        <fullName evidence="9">Copper-fist domain-containing protein</fullName>
    </recommendedName>
</protein>
<dbReference type="SUPFAM" id="SSF57879">
    <property type="entry name" value="Zinc domain conserved in yeast copper-regulated transcription factors"/>
    <property type="match status" value="1"/>
</dbReference>
<dbReference type="SMART" id="SM00412">
    <property type="entry name" value="Cu_FIST"/>
    <property type="match status" value="1"/>
</dbReference>
<keyword evidence="5" id="KW-0805">Transcription regulation</keyword>
<dbReference type="GO" id="GO:0000981">
    <property type="term" value="F:DNA-binding transcription factor activity, RNA polymerase II-specific"/>
    <property type="evidence" value="ECO:0007669"/>
    <property type="project" value="TreeGrafter"/>
</dbReference>
<dbReference type="SMART" id="SM01090">
    <property type="entry name" value="Copper-fist"/>
    <property type="match status" value="1"/>
</dbReference>
<accession>A0A5M9N0M8</accession>
<dbReference type="EMBL" id="QUQM01000002">
    <property type="protein sequence ID" value="KAA8651796.1"/>
    <property type="molecule type" value="Genomic_DNA"/>
</dbReference>
<evidence type="ECO:0000256" key="8">
    <source>
        <dbReference type="SAM" id="MobiDB-lite"/>
    </source>
</evidence>
<evidence type="ECO:0000256" key="4">
    <source>
        <dbReference type="ARBA" id="ARBA00023008"/>
    </source>
</evidence>
<gene>
    <name evidence="10" type="ORF">ATNIH1004_000692</name>
</gene>
<comment type="caution">
    <text evidence="10">The sequence shown here is derived from an EMBL/GenBank/DDBJ whole genome shotgun (WGS) entry which is preliminary data.</text>
</comment>
<feature type="domain" description="Copper-fist" evidence="9">
    <location>
        <begin position="6"/>
        <end position="41"/>
    </location>
</feature>
<dbReference type="Proteomes" id="UP000324241">
    <property type="component" value="Unassembled WGS sequence"/>
</dbReference>
<feature type="compositionally biased region" description="Polar residues" evidence="8">
    <location>
        <begin position="130"/>
        <end position="139"/>
    </location>
</feature>
<dbReference type="InterPro" id="IPR036395">
    <property type="entry name" value="Cu_fist_DNA-bd_dom_sf"/>
</dbReference>
<keyword evidence="2" id="KW-0479">Metal-binding</keyword>
<dbReference type="Pfam" id="PF00649">
    <property type="entry name" value="Copper-fist"/>
    <property type="match status" value="1"/>
</dbReference>
<dbReference type="PANTHER" id="PTHR28088">
    <property type="entry name" value="TRANSCRIPTIONAL ACTIVATOR HAA1-RELATED"/>
    <property type="match status" value="1"/>
</dbReference>
<organism evidence="10 11">
    <name type="scientific">Aspergillus tanneri</name>
    <dbReference type="NCBI Taxonomy" id="1220188"/>
    <lineage>
        <taxon>Eukaryota</taxon>
        <taxon>Fungi</taxon>
        <taxon>Dikarya</taxon>
        <taxon>Ascomycota</taxon>
        <taxon>Pezizomycotina</taxon>
        <taxon>Eurotiomycetes</taxon>
        <taxon>Eurotiomycetidae</taxon>
        <taxon>Eurotiales</taxon>
        <taxon>Aspergillaceae</taxon>
        <taxon>Aspergillus</taxon>
        <taxon>Aspergillus subgen. Circumdati</taxon>
    </lineage>
</organism>
<keyword evidence="3" id="KW-0862">Zinc</keyword>
<evidence type="ECO:0000256" key="3">
    <source>
        <dbReference type="ARBA" id="ARBA00022833"/>
    </source>
</evidence>
<reference evidence="10 11" key="1">
    <citation type="submission" date="2019-08" db="EMBL/GenBank/DDBJ databases">
        <title>The genome sequence of a newly discovered highly antifungal drug resistant Aspergillus species, Aspergillus tanneri NIH 1004.</title>
        <authorList>
            <person name="Mounaud S."/>
            <person name="Singh I."/>
            <person name="Joardar V."/>
            <person name="Pakala S."/>
            <person name="Pakala S."/>
            <person name="Venepally P."/>
            <person name="Chung J.K."/>
            <person name="Losada L."/>
            <person name="Nierman W.C."/>
        </authorList>
    </citation>
    <scope>NUCLEOTIDE SEQUENCE [LARGE SCALE GENOMIC DNA]</scope>
    <source>
        <strain evidence="10 11">NIH1004</strain>
    </source>
</reference>
<evidence type="ECO:0000259" key="9">
    <source>
        <dbReference type="PROSITE" id="PS50073"/>
    </source>
</evidence>
<name>A0A5M9N0M8_9EURO</name>
<evidence type="ECO:0000313" key="10">
    <source>
        <dbReference type="EMBL" id="KAA8651796.1"/>
    </source>
</evidence>
<feature type="compositionally biased region" description="Basic and acidic residues" evidence="8">
    <location>
        <begin position="200"/>
        <end position="220"/>
    </location>
</feature>
<dbReference type="GO" id="GO:0000978">
    <property type="term" value="F:RNA polymerase II cis-regulatory region sequence-specific DNA binding"/>
    <property type="evidence" value="ECO:0007669"/>
    <property type="project" value="TreeGrafter"/>
</dbReference>
<evidence type="ECO:0000313" key="11">
    <source>
        <dbReference type="Proteomes" id="UP000324241"/>
    </source>
</evidence>
<dbReference type="GO" id="GO:0006879">
    <property type="term" value="P:intracellular iron ion homeostasis"/>
    <property type="evidence" value="ECO:0007669"/>
    <property type="project" value="TreeGrafter"/>
</dbReference>